<protein>
    <submittedName>
        <fullName evidence="1">Uncharacterized protein</fullName>
    </submittedName>
</protein>
<proteinExistence type="predicted"/>
<dbReference type="Proteomes" id="UP000830729">
    <property type="component" value="Chromosome"/>
</dbReference>
<dbReference type="RefSeq" id="WP_248648912.1">
    <property type="nucleotide sequence ID" value="NZ_CP096659.1"/>
</dbReference>
<evidence type="ECO:0000313" key="2">
    <source>
        <dbReference type="Proteomes" id="UP000830729"/>
    </source>
</evidence>
<keyword evidence="2" id="KW-1185">Reference proteome</keyword>
<sequence length="198" mass="22297">MRRVAQIEVLREWLRVERSHPEVDWFPVESLDERAALDELLDRKPGAAAFVWRDAPVRWYETTLVREDFADLRVVEGPRNLRWRKLSPDGTIRGAADRIASGDPEELTDETGVDVGTVLDFVDEMPAGPLVLSTREGCVPRYVADGNHRAVALALRMRSGEFSPQRAYVGVGANRVVRPLRQRICGAVEDALDGYFGR</sequence>
<name>A0A8U0HQ25_9EURY</name>
<evidence type="ECO:0000313" key="1">
    <source>
        <dbReference type="EMBL" id="UPV72853.1"/>
    </source>
</evidence>
<gene>
    <name evidence="1" type="ORF">M0R89_09850</name>
</gene>
<reference evidence="1 2" key="1">
    <citation type="submission" date="2022-04" db="EMBL/GenBank/DDBJ databases">
        <title>Diverse halophilic archaea isolated from saline environments.</title>
        <authorList>
            <person name="Cui H.-L."/>
        </authorList>
    </citation>
    <scope>NUCLEOTIDE SEQUENCE [LARGE SCALE GENOMIC DNA]</scope>
    <source>
        <strain evidence="1 2">XZYJT49</strain>
    </source>
</reference>
<dbReference type="GeneID" id="72185503"/>
<organism evidence="1 2">
    <name type="scientific">Halorussus limi</name>
    <dbReference type="NCBI Taxonomy" id="2938695"/>
    <lineage>
        <taxon>Archaea</taxon>
        <taxon>Methanobacteriati</taxon>
        <taxon>Methanobacteriota</taxon>
        <taxon>Stenosarchaea group</taxon>
        <taxon>Halobacteria</taxon>
        <taxon>Halobacteriales</taxon>
        <taxon>Haladaptataceae</taxon>
        <taxon>Halorussus</taxon>
    </lineage>
</organism>
<dbReference type="AlphaFoldDB" id="A0A8U0HQ25"/>
<accession>A0A8U0HQ25</accession>
<dbReference type="KEGG" id="halx:M0R89_09850"/>
<dbReference type="EMBL" id="CP096659">
    <property type="protein sequence ID" value="UPV72853.1"/>
    <property type="molecule type" value="Genomic_DNA"/>
</dbReference>